<dbReference type="Gene3D" id="3.30.420.10">
    <property type="entry name" value="Ribonuclease H-like superfamily/Ribonuclease H"/>
    <property type="match status" value="1"/>
</dbReference>
<gene>
    <name evidence="3" type="ORF">E5676_scaffold275G00270</name>
    <name evidence="2" type="ORF">E6C27_scaffold386G00630</name>
</gene>
<evidence type="ECO:0000313" key="4">
    <source>
        <dbReference type="Proteomes" id="UP000321393"/>
    </source>
</evidence>
<comment type="caution">
    <text evidence="3">The sequence shown here is derived from an EMBL/GenBank/DDBJ whole genome shotgun (WGS) entry which is preliminary data.</text>
</comment>
<feature type="compositionally biased region" description="Polar residues" evidence="1">
    <location>
        <begin position="177"/>
        <end position="193"/>
    </location>
</feature>
<sequence length="231" mass="26590">MVTGLPQIEVPAEVCEECVISKQHRDPFPIGKSWTAKRPLESDKSEAFIAFRSYKCKLRKKLTAQSKQLTAAYMPQQNGICERKNRALLNMVRSLLMKSDIPRTFWPEAVNWSIHILNRSPTLVVWNMTLRKHGANGVFDEENFWQWNKKVAEKQVSTNFDGIDDEESQKPTERDQLSSTDGLVNPPSLSTTSDNEERPQRTRRKPAWMTDYEVTGIDESDDPLTCSIFRL</sequence>
<dbReference type="Proteomes" id="UP000321947">
    <property type="component" value="Unassembled WGS sequence"/>
</dbReference>
<evidence type="ECO:0000313" key="3">
    <source>
        <dbReference type="EMBL" id="TYK21541.1"/>
    </source>
</evidence>
<reference evidence="4 5" key="1">
    <citation type="submission" date="2019-08" db="EMBL/GenBank/DDBJ databases">
        <title>Draft genome sequences of two oriental melons (Cucumis melo L. var makuwa).</title>
        <authorList>
            <person name="Kwon S.-Y."/>
        </authorList>
    </citation>
    <scope>NUCLEOTIDE SEQUENCE [LARGE SCALE GENOMIC DNA]</scope>
    <source>
        <strain evidence="5">cv. Chang Bougi</strain>
        <strain evidence="4">cv. SW 3</strain>
        <tissue evidence="3">Leaf</tissue>
    </source>
</reference>
<organism evidence="3 5">
    <name type="scientific">Cucumis melo var. makuwa</name>
    <name type="common">Oriental melon</name>
    <dbReference type="NCBI Taxonomy" id="1194695"/>
    <lineage>
        <taxon>Eukaryota</taxon>
        <taxon>Viridiplantae</taxon>
        <taxon>Streptophyta</taxon>
        <taxon>Embryophyta</taxon>
        <taxon>Tracheophyta</taxon>
        <taxon>Spermatophyta</taxon>
        <taxon>Magnoliopsida</taxon>
        <taxon>eudicotyledons</taxon>
        <taxon>Gunneridae</taxon>
        <taxon>Pentapetalae</taxon>
        <taxon>rosids</taxon>
        <taxon>fabids</taxon>
        <taxon>Cucurbitales</taxon>
        <taxon>Cucurbitaceae</taxon>
        <taxon>Benincaseae</taxon>
        <taxon>Cucumis</taxon>
    </lineage>
</organism>
<evidence type="ECO:0000313" key="5">
    <source>
        <dbReference type="Proteomes" id="UP000321947"/>
    </source>
</evidence>
<dbReference type="Proteomes" id="UP000321393">
    <property type="component" value="Unassembled WGS sequence"/>
</dbReference>
<dbReference type="AlphaFoldDB" id="A0A5D3DCZ3"/>
<accession>A0A5D3DCZ3</accession>
<evidence type="ECO:0000256" key="1">
    <source>
        <dbReference type="SAM" id="MobiDB-lite"/>
    </source>
</evidence>
<protein>
    <submittedName>
        <fullName evidence="3">Retrovirus-related Pol polyprotein from transposon TNT 1-94</fullName>
    </submittedName>
</protein>
<dbReference type="GO" id="GO:0003676">
    <property type="term" value="F:nucleic acid binding"/>
    <property type="evidence" value="ECO:0007669"/>
    <property type="project" value="InterPro"/>
</dbReference>
<proteinExistence type="predicted"/>
<dbReference type="PANTHER" id="PTHR42648">
    <property type="entry name" value="TRANSPOSASE, PUTATIVE-RELATED"/>
    <property type="match status" value="1"/>
</dbReference>
<dbReference type="InterPro" id="IPR012337">
    <property type="entry name" value="RNaseH-like_sf"/>
</dbReference>
<dbReference type="InterPro" id="IPR036397">
    <property type="entry name" value="RNaseH_sf"/>
</dbReference>
<dbReference type="SUPFAM" id="SSF53098">
    <property type="entry name" value="Ribonuclease H-like"/>
    <property type="match status" value="1"/>
</dbReference>
<dbReference type="OrthoDB" id="7473114at2759"/>
<name>A0A5D3DCZ3_CUCMM</name>
<dbReference type="EMBL" id="SSTD01005565">
    <property type="protein sequence ID" value="TYK21541.1"/>
    <property type="molecule type" value="Genomic_DNA"/>
</dbReference>
<dbReference type="EMBL" id="SSTE01005687">
    <property type="protein sequence ID" value="KAA0060232.1"/>
    <property type="molecule type" value="Genomic_DNA"/>
</dbReference>
<evidence type="ECO:0000313" key="2">
    <source>
        <dbReference type="EMBL" id="KAA0060232.1"/>
    </source>
</evidence>
<feature type="region of interest" description="Disordered" evidence="1">
    <location>
        <begin position="159"/>
        <end position="209"/>
    </location>
</feature>
<dbReference type="PANTHER" id="PTHR42648:SF18">
    <property type="entry name" value="RETROTRANSPOSON, UNCLASSIFIED-LIKE PROTEIN"/>
    <property type="match status" value="1"/>
</dbReference>
<dbReference type="InterPro" id="IPR039537">
    <property type="entry name" value="Retrotran_Ty1/copia-like"/>
</dbReference>